<organism evidence="1 2">
    <name type="scientific">Streptomyces gobitricini</name>
    <dbReference type="NCBI Taxonomy" id="68211"/>
    <lineage>
        <taxon>Bacteria</taxon>
        <taxon>Bacillati</taxon>
        <taxon>Actinomycetota</taxon>
        <taxon>Actinomycetes</taxon>
        <taxon>Kitasatosporales</taxon>
        <taxon>Streptomycetaceae</taxon>
        <taxon>Streptomyces</taxon>
    </lineage>
</organism>
<accession>A0ABN3LV93</accession>
<protein>
    <submittedName>
        <fullName evidence="1">Uncharacterized protein</fullName>
    </submittedName>
</protein>
<dbReference type="InterPro" id="IPR015943">
    <property type="entry name" value="WD40/YVTN_repeat-like_dom_sf"/>
</dbReference>
<comment type="caution">
    <text evidence="1">The sequence shown here is derived from an EMBL/GenBank/DDBJ whole genome shotgun (WGS) entry which is preliminary data.</text>
</comment>
<dbReference type="Proteomes" id="UP001499942">
    <property type="component" value="Unassembled WGS sequence"/>
</dbReference>
<evidence type="ECO:0000313" key="2">
    <source>
        <dbReference type="Proteomes" id="UP001499942"/>
    </source>
</evidence>
<dbReference type="EMBL" id="BAAASR010000013">
    <property type="protein sequence ID" value="GAA2489115.1"/>
    <property type="molecule type" value="Genomic_DNA"/>
</dbReference>
<dbReference type="Gene3D" id="2.130.10.10">
    <property type="entry name" value="YVTN repeat-like/Quinoprotein amine dehydrogenase"/>
    <property type="match status" value="1"/>
</dbReference>
<sequence>MWEVANRLGVVAGTPAELFSALLAGPRRTVRVALPPDHALVRTLRPLGHVDLVVDEPREPPPAAPSDLDDPAAICAADPVGVTRAYEADPAPRGGLRSAWLRAGQSLLRDQDPADRALVLLAALDDAADPRLARALTRQAAGAPWGLAWSSRRPCTALTTTPDGRLVVWEDRVLAVACLPDGTRTALDERGRLRTRGGPATRLTDAVAATLASHPATALAAAGGTVLTGDRMGTVHAFGLDGLEQAALHSGRVTALTATAPVGPVATACPAMAAGPVASPPPAPFMVYSGGADGTVRAWCPGRAPGREPVADRPYPVVALHARGGLLAVAWADGLAELHHLGPGRAVPFRPGPRIRAVAVTADGSLAVGLDDAVLCLCE</sequence>
<reference evidence="1 2" key="1">
    <citation type="journal article" date="2019" name="Int. J. Syst. Evol. Microbiol.">
        <title>The Global Catalogue of Microorganisms (GCM) 10K type strain sequencing project: providing services to taxonomists for standard genome sequencing and annotation.</title>
        <authorList>
            <consortium name="The Broad Institute Genomics Platform"/>
            <consortium name="The Broad Institute Genome Sequencing Center for Infectious Disease"/>
            <person name="Wu L."/>
            <person name="Ma J."/>
        </authorList>
    </citation>
    <scope>NUCLEOTIDE SEQUENCE [LARGE SCALE GENOMIC DNA]</scope>
    <source>
        <strain evidence="1 2">JCM 5062</strain>
    </source>
</reference>
<proteinExistence type="predicted"/>
<evidence type="ECO:0000313" key="1">
    <source>
        <dbReference type="EMBL" id="GAA2489115.1"/>
    </source>
</evidence>
<name>A0ABN3LV93_9ACTN</name>
<dbReference type="SUPFAM" id="SSF63829">
    <property type="entry name" value="Calcium-dependent phosphotriesterase"/>
    <property type="match status" value="1"/>
</dbReference>
<keyword evidence="2" id="KW-1185">Reference proteome</keyword>
<gene>
    <name evidence="1" type="ORF">GCM10010393_20920</name>
</gene>